<proteinExistence type="predicted"/>
<evidence type="ECO:0000313" key="1">
    <source>
        <dbReference type="EMBL" id="GMH00671.1"/>
    </source>
</evidence>
<gene>
    <name evidence="1" type="ORF">Nepgr_002510</name>
</gene>
<dbReference type="EMBL" id="BSYO01000002">
    <property type="protein sequence ID" value="GMH00671.1"/>
    <property type="molecule type" value="Genomic_DNA"/>
</dbReference>
<evidence type="ECO:0000313" key="2">
    <source>
        <dbReference type="Proteomes" id="UP001279734"/>
    </source>
</evidence>
<sequence length="66" mass="7074">MGFASEAEGFNVQQVNGLRCYAVTYGLGDEKRKLLSLSARNNPESSLLSLIQNLLNPSCVSIPSDG</sequence>
<name>A0AAD3P6E1_NEPGR</name>
<dbReference type="Proteomes" id="UP001279734">
    <property type="component" value="Unassembled WGS sequence"/>
</dbReference>
<reference evidence="1" key="1">
    <citation type="submission" date="2023-05" db="EMBL/GenBank/DDBJ databases">
        <title>Nepenthes gracilis genome sequencing.</title>
        <authorList>
            <person name="Fukushima K."/>
        </authorList>
    </citation>
    <scope>NUCLEOTIDE SEQUENCE</scope>
    <source>
        <strain evidence="1">SING2019-196</strain>
    </source>
</reference>
<dbReference type="AlphaFoldDB" id="A0AAD3P6E1"/>
<organism evidence="1 2">
    <name type="scientific">Nepenthes gracilis</name>
    <name type="common">Slender pitcher plant</name>
    <dbReference type="NCBI Taxonomy" id="150966"/>
    <lineage>
        <taxon>Eukaryota</taxon>
        <taxon>Viridiplantae</taxon>
        <taxon>Streptophyta</taxon>
        <taxon>Embryophyta</taxon>
        <taxon>Tracheophyta</taxon>
        <taxon>Spermatophyta</taxon>
        <taxon>Magnoliopsida</taxon>
        <taxon>eudicotyledons</taxon>
        <taxon>Gunneridae</taxon>
        <taxon>Pentapetalae</taxon>
        <taxon>Caryophyllales</taxon>
        <taxon>Nepenthaceae</taxon>
        <taxon>Nepenthes</taxon>
    </lineage>
</organism>
<comment type="caution">
    <text evidence="1">The sequence shown here is derived from an EMBL/GenBank/DDBJ whole genome shotgun (WGS) entry which is preliminary data.</text>
</comment>
<keyword evidence="2" id="KW-1185">Reference proteome</keyword>
<accession>A0AAD3P6E1</accession>
<protein>
    <submittedName>
        <fullName evidence="1">Uncharacterized protein</fullName>
    </submittedName>
</protein>